<dbReference type="EMBL" id="JAMSHJ010000005">
    <property type="protein sequence ID" value="KAI5407156.1"/>
    <property type="molecule type" value="Genomic_DNA"/>
</dbReference>
<name>A0A9D4WRG1_PEA</name>
<dbReference type="AlphaFoldDB" id="A0A9D4WRG1"/>
<dbReference type="Proteomes" id="UP001058974">
    <property type="component" value="Chromosome 5"/>
</dbReference>
<feature type="non-terminal residue" evidence="1">
    <location>
        <position position="1"/>
    </location>
</feature>
<evidence type="ECO:0000313" key="2">
    <source>
        <dbReference type="Proteomes" id="UP001058974"/>
    </source>
</evidence>
<accession>A0A9D4WRG1</accession>
<sequence length="123" mass="13578">PCLNNSDNNSSASKFSSLLVNENSSNGCSTMNDYLACEMSSNMIENAGGLFSWEGEENNVLDPLLQFEVNAVKCEELLINKTSSWQEGQFLTHNNSINLSAYPLTSLSEDLSNEANFDVFQHL</sequence>
<proteinExistence type="predicted"/>
<dbReference type="Gramene" id="Psat05G0341700-T2">
    <property type="protein sequence ID" value="KAI5407156.1"/>
    <property type="gene ID" value="KIW84_053417"/>
</dbReference>
<comment type="caution">
    <text evidence="1">The sequence shown here is derived from an EMBL/GenBank/DDBJ whole genome shotgun (WGS) entry which is preliminary data.</text>
</comment>
<keyword evidence="2" id="KW-1185">Reference proteome</keyword>
<organism evidence="1 2">
    <name type="scientific">Pisum sativum</name>
    <name type="common">Garden pea</name>
    <name type="synonym">Lathyrus oleraceus</name>
    <dbReference type="NCBI Taxonomy" id="3888"/>
    <lineage>
        <taxon>Eukaryota</taxon>
        <taxon>Viridiplantae</taxon>
        <taxon>Streptophyta</taxon>
        <taxon>Embryophyta</taxon>
        <taxon>Tracheophyta</taxon>
        <taxon>Spermatophyta</taxon>
        <taxon>Magnoliopsida</taxon>
        <taxon>eudicotyledons</taxon>
        <taxon>Gunneridae</taxon>
        <taxon>Pentapetalae</taxon>
        <taxon>rosids</taxon>
        <taxon>fabids</taxon>
        <taxon>Fabales</taxon>
        <taxon>Fabaceae</taxon>
        <taxon>Papilionoideae</taxon>
        <taxon>50 kb inversion clade</taxon>
        <taxon>NPAAA clade</taxon>
        <taxon>Hologalegina</taxon>
        <taxon>IRL clade</taxon>
        <taxon>Fabeae</taxon>
        <taxon>Lathyrus</taxon>
    </lineage>
</organism>
<evidence type="ECO:0000313" key="1">
    <source>
        <dbReference type="EMBL" id="KAI5407156.1"/>
    </source>
</evidence>
<protein>
    <submittedName>
        <fullName evidence="1">Uncharacterized protein</fullName>
    </submittedName>
</protein>
<gene>
    <name evidence="1" type="ORF">KIW84_053417</name>
</gene>
<reference evidence="1 2" key="1">
    <citation type="journal article" date="2022" name="Nat. Genet.">
        <title>Improved pea reference genome and pan-genome highlight genomic features and evolutionary characteristics.</title>
        <authorList>
            <person name="Yang T."/>
            <person name="Liu R."/>
            <person name="Luo Y."/>
            <person name="Hu S."/>
            <person name="Wang D."/>
            <person name="Wang C."/>
            <person name="Pandey M.K."/>
            <person name="Ge S."/>
            <person name="Xu Q."/>
            <person name="Li N."/>
            <person name="Li G."/>
            <person name="Huang Y."/>
            <person name="Saxena R.K."/>
            <person name="Ji Y."/>
            <person name="Li M."/>
            <person name="Yan X."/>
            <person name="He Y."/>
            <person name="Liu Y."/>
            <person name="Wang X."/>
            <person name="Xiang C."/>
            <person name="Varshney R.K."/>
            <person name="Ding H."/>
            <person name="Gao S."/>
            <person name="Zong X."/>
        </authorList>
    </citation>
    <scope>NUCLEOTIDE SEQUENCE [LARGE SCALE GENOMIC DNA]</scope>
    <source>
        <strain evidence="1 2">cv. Zhongwan 6</strain>
    </source>
</reference>